<protein>
    <submittedName>
        <fullName evidence="4">PLP-dependent transferase</fullName>
    </submittedName>
</protein>
<dbReference type="InterPro" id="IPR027417">
    <property type="entry name" value="P-loop_NTPase"/>
</dbReference>
<evidence type="ECO:0000313" key="5">
    <source>
        <dbReference type="Proteomes" id="UP000245884"/>
    </source>
</evidence>
<dbReference type="InterPro" id="IPR015421">
    <property type="entry name" value="PyrdxlP-dep_Trfase_major"/>
</dbReference>
<dbReference type="PANTHER" id="PTHR42684:SF3">
    <property type="entry name" value="ADENOSYLMETHIONINE-8-AMINO-7-OXONONANOATE AMINOTRANSFERASE"/>
    <property type="match status" value="1"/>
</dbReference>
<dbReference type="GO" id="GO:0030170">
    <property type="term" value="F:pyridoxal phosphate binding"/>
    <property type="evidence" value="ECO:0007669"/>
    <property type="project" value="InterPro"/>
</dbReference>
<proteinExistence type="predicted"/>
<dbReference type="GO" id="GO:0004141">
    <property type="term" value="F:dethiobiotin synthase activity"/>
    <property type="evidence" value="ECO:0007669"/>
    <property type="project" value="TreeGrafter"/>
</dbReference>
<dbReference type="Pfam" id="PF13500">
    <property type="entry name" value="AAA_26"/>
    <property type="match status" value="1"/>
</dbReference>
<dbReference type="GeneID" id="37030453"/>
<evidence type="ECO:0000313" key="4">
    <source>
        <dbReference type="EMBL" id="PWN28290.1"/>
    </source>
</evidence>
<dbReference type="GO" id="GO:0009102">
    <property type="term" value="P:biotin biosynthetic process"/>
    <property type="evidence" value="ECO:0007669"/>
    <property type="project" value="TreeGrafter"/>
</dbReference>
<dbReference type="CDD" id="cd03109">
    <property type="entry name" value="DTBS"/>
    <property type="match status" value="1"/>
</dbReference>
<dbReference type="EMBL" id="KZ819665">
    <property type="protein sequence ID" value="PWN28290.1"/>
    <property type="molecule type" value="Genomic_DNA"/>
</dbReference>
<evidence type="ECO:0000256" key="2">
    <source>
        <dbReference type="ARBA" id="ARBA00022576"/>
    </source>
</evidence>
<dbReference type="PANTHER" id="PTHR42684">
    <property type="entry name" value="ADENOSYLMETHIONINE-8-AMINO-7-OXONONANOATE AMINOTRANSFERASE"/>
    <property type="match status" value="1"/>
</dbReference>
<dbReference type="SUPFAM" id="SSF52540">
    <property type="entry name" value="P-loop containing nucleoside triphosphate hydrolases"/>
    <property type="match status" value="1"/>
</dbReference>
<dbReference type="AlphaFoldDB" id="A0A316USN2"/>
<dbReference type="GO" id="GO:0005739">
    <property type="term" value="C:mitochondrion"/>
    <property type="evidence" value="ECO:0007669"/>
    <property type="project" value="UniProtKB-SubCell"/>
</dbReference>
<evidence type="ECO:0000256" key="1">
    <source>
        <dbReference type="ARBA" id="ARBA00004173"/>
    </source>
</evidence>
<name>A0A316USN2_9BASI</name>
<dbReference type="STRING" id="1569628.A0A316USN2"/>
<evidence type="ECO:0000256" key="3">
    <source>
        <dbReference type="ARBA" id="ARBA00022679"/>
    </source>
</evidence>
<dbReference type="Gene3D" id="3.40.640.10">
    <property type="entry name" value="Type I PLP-dependent aspartate aminotransferase-like (Major domain)"/>
    <property type="match status" value="1"/>
</dbReference>
<dbReference type="SUPFAM" id="SSF53383">
    <property type="entry name" value="PLP-dependent transferases"/>
    <property type="match status" value="1"/>
</dbReference>
<dbReference type="Proteomes" id="UP000245884">
    <property type="component" value="Unassembled WGS sequence"/>
</dbReference>
<dbReference type="Gene3D" id="3.40.50.300">
    <property type="entry name" value="P-loop containing nucleotide triphosphate hydrolases"/>
    <property type="match status" value="1"/>
</dbReference>
<dbReference type="InterPro" id="IPR005814">
    <property type="entry name" value="Aminotrans_3"/>
</dbReference>
<dbReference type="RefSeq" id="XP_025362902.1">
    <property type="nucleotide sequence ID" value="XM_025508630.1"/>
</dbReference>
<keyword evidence="5" id="KW-1185">Reference proteome</keyword>
<accession>A0A316USN2</accession>
<dbReference type="GO" id="GO:0004015">
    <property type="term" value="F:adenosylmethionine-8-amino-7-oxononanoate transaminase activity"/>
    <property type="evidence" value="ECO:0007669"/>
    <property type="project" value="TreeGrafter"/>
</dbReference>
<keyword evidence="2" id="KW-0032">Aminotransferase</keyword>
<dbReference type="OrthoDB" id="425114at2759"/>
<dbReference type="PROSITE" id="PS00600">
    <property type="entry name" value="AA_TRANSFER_CLASS_3"/>
    <property type="match status" value="1"/>
</dbReference>
<dbReference type="Pfam" id="PF00202">
    <property type="entry name" value="Aminotran_3"/>
    <property type="match status" value="2"/>
</dbReference>
<organism evidence="4 5">
    <name type="scientific">Jaminaea rosea</name>
    <dbReference type="NCBI Taxonomy" id="1569628"/>
    <lineage>
        <taxon>Eukaryota</taxon>
        <taxon>Fungi</taxon>
        <taxon>Dikarya</taxon>
        <taxon>Basidiomycota</taxon>
        <taxon>Ustilaginomycotina</taxon>
        <taxon>Exobasidiomycetes</taxon>
        <taxon>Microstromatales</taxon>
        <taxon>Microstromatales incertae sedis</taxon>
        <taxon>Jaminaea</taxon>
    </lineage>
</organism>
<comment type="subcellular location">
    <subcellularLocation>
        <location evidence="1">Mitochondrion</location>
    </subcellularLocation>
</comment>
<keyword evidence="3 4" id="KW-0808">Transferase</keyword>
<reference evidence="4 5" key="1">
    <citation type="journal article" date="2018" name="Mol. Biol. Evol.">
        <title>Broad Genomic Sampling Reveals a Smut Pathogenic Ancestry of the Fungal Clade Ustilaginomycotina.</title>
        <authorList>
            <person name="Kijpornyongpan T."/>
            <person name="Mondo S.J."/>
            <person name="Barry K."/>
            <person name="Sandor L."/>
            <person name="Lee J."/>
            <person name="Lipzen A."/>
            <person name="Pangilinan J."/>
            <person name="LaButti K."/>
            <person name="Hainaut M."/>
            <person name="Henrissat B."/>
            <person name="Grigoriev I.V."/>
            <person name="Spatafora J.W."/>
            <person name="Aime M.C."/>
        </authorList>
    </citation>
    <scope>NUCLEOTIDE SEQUENCE [LARGE SCALE GENOMIC DNA]</scope>
    <source>
        <strain evidence="4 5">MCA 5214</strain>
    </source>
</reference>
<sequence length="930" mass="99705">MSHLYPHLRIHQVFGANTDVGKTIFTTALCLASSVLPLPSTSSSHDDDVRSAIAGSSRGESVHYLKPVSTGPMTDSDDGHIARYANPSSQHTLLRFSNAVSPHLAARLGPPSASPLADLSRLPTDAELVRSIGHWIDSKASTSSSRGVAYIETAGGPHSPSPSGKSQVHLLRPLRLPTILVGDSQLGGISTTRSAYESLVAAGYDVEAILLFSQGAEDKWGNADYLSQWGEEVGVPVWGLRGASQAGPPAWARSQQEEEQNMRNFYRHLVYGKGRLTEGGAEPSSGVVDVVKDLRSRHQSRITELGTFARRTMDSCWWPTTQHSLAKSEADVTVIDSAHGDFFSTFKQQQGDDAASTSLLAPMLDGSASWWTQCLGHSHPRLAQVAAQAAGRYGHVLFPMAANEPALKLAEGLLGRLPEQQQPAGETHAAFPSPGFGWADRVFYSDDGSTGMEVALKMAMAAARTRYAPAALTPASTQRAAAGREAGSIAGRPEREWKVLGLKGSYHGDTIGAMDASEPSVYSNMVHWYRGRGEWIEPPQVSVVNGVPTVKVPGGDAGLEWDKADGSHSYSSLQAVYDVPSRLSSDPLAKTYRATISAWLDRVVRLEGNRFGALLMEPLVLGAAGMIFVDPLFQRVLVDVVRESESLFALSDAPLRDATAATSAPRGDGEWKGLPVVFDEVFAGLYRLGPLSPSLSVLGVKPDISCLAKILTGGLVPMAVTLASRSIYETFLSARGKKEEALLHGHSYTAHAIGCEVARETLRILGSVEQESQRGQGGGSAASIWRQSKAQWANDASVFSPGRPESQSSPSIWSLWSPQYVADLSRSSPRVEHTMTLGSVLVVKLRNAEGEGGYGSTAAQDVVKRLRTGLARQMGHPSQPKSDPGKDDSVLSFNVHARPLGDILYIMCSLDTSDEVRQAVQDVLRRELAA</sequence>
<dbReference type="InterPro" id="IPR015424">
    <property type="entry name" value="PyrdxlP-dep_Trfase"/>
</dbReference>
<dbReference type="InterPro" id="IPR049704">
    <property type="entry name" value="Aminotrans_3_PPA_site"/>
</dbReference>
<gene>
    <name evidence="4" type="ORF">BDZ90DRAFT_264264</name>
</gene>